<comment type="cofactor">
    <cofactor evidence="23">
        <name>Mg(2+)</name>
        <dbReference type="ChEBI" id="CHEBI:18420"/>
    </cofactor>
    <text evidence="23">Mn(2+), Zn(2+), Cd(2+) and Co(2+) support activity to lesser extents.</text>
</comment>
<dbReference type="CDD" id="cd14264">
    <property type="entry name" value="DAGK_IM"/>
    <property type="match status" value="1"/>
</dbReference>
<keyword evidence="10 23" id="KW-0479">Metal-binding</keyword>
<evidence type="ECO:0000256" key="11">
    <source>
        <dbReference type="ARBA" id="ARBA00022741"/>
    </source>
</evidence>
<evidence type="ECO:0000256" key="19">
    <source>
        <dbReference type="ARBA" id="ARBA00023264"/>
    </source>
</evidence>
<evidence type="ECO:0000256" key="1">
    <source>
        <dbReference type="ARBA" id="ARBA00004429"/>
    </source>
</evidence>
<evidence type="ECO:0000256" key="9">
    <source>
        <dbReference type="ARBA" id="ARBA00022692"/>
    </source>
</evidence>
<protein>
    <recommendedName>
        <fullName evidence="4 24">Diacylglycerol kinase</fullName>
        <ecNumber evidence="3 24">2.7.1.107</ecNumber>
    </recommendedName>
</protein>
<gene>
    <name evidence="25" type="ordered locus">CHAB381_0614</name>
</gene>
<feature type="binding site" evidence="23">
    <location>
        <position position="73"/>
    </location>
    <ligand>
        <name>a divalent metal cation</name>
        <dbReference type="ChEBI" id="CHEBI:60240"/>
    </ligand>
</feature>
<keyword evidence="16 24" id="KW-0443">Lipid metabolism</keyword>
<dbReference type="GO" id="GO:0005524">
    <property type="term" value="F:ATP binding"/>
    <property type="evidence" value="ECO:0007669"/>
    <property type="project" value="UniProtKB-KW"/>
</dbReference>
<evidence type="ECO:0000256" key="18">
    <source>
        <dbReference type="ARBA" id="ARBA00023209"/>
    </source>
</evidence>
<dbReference type="AlphaFoldDB" id="A7I110"/>
<dbReference type="GO" id="GO:0046872">
    <property type="term" value="F:metal ion binding"/>
    <property type="evidence" value="ECO:0007669"/>
    <property type="project" value="UniProtKB-KW"/>
</dbReference>
<organism evidence="25 26">
    <name type="scientific">Campylobacter hominis (strain ATCC BAA-381 / DSM 21671 / CCUG 45161 / LMG 19568 / NCTC 13146 / CH001A)</name>
    <dbReference type="NCBI Taxonomy" id="360107"/>
    <lineage>
        <taxon>Bacteria</taxon>
        <taxon>Pseudomonadati</taxon>
        <taxon>Campylobacterota</taxon>
        <taxon>Epsilonproteobacteria</taxon>
        <taxon>Campylobacterales</taxon>
        <taxon>Campylobacteraceae</taxon>
        <taxon>Campylobacter</taxon>
    </lineage>
</organism>
<dbReference type="EMBL" id="CP000776">
    <property type="protein sequence ID" value="ABS51074.1"/>
    <property type="molecule type" value="Genomic_DNA"/>
</dbReference>
<dbReference type="KEGG" id="cha:CHAB381_0614"/>
<evidence type="ECO:0000256" key="3">
    <source>
        <dbReference type="ARBA" id="ARBA00012133"/>
    </source>
</evidence>
<reference evidence="26" key="1">
    <citation type="submission" date="2007-07" db="EMBL/GenBank/DDBJ databases">
        <title>Complete genome sequence of Campylobacter hominis ATCC BAA-381, a commensal isolated from the human gastrointestinal tract.</title>
        <authorList>
            <person name="Fouts D.E."/>
            <person name="Mongodin E.F."/>
            <person name="Puiu D."/>
            <person name="Sebastian Y."/>
            <person name="Miller W.G."/>
            <person name="Mandrell R.E."/>
            <person name="Nelson K.E."/>
        </authorList>
    </citation>
    <scope>NUCLEOTIDE SEQUENCE [LARGE SCALE GENOMIC DNA]</scope>
    <source>
        <strain evidence="26">ATCC BAA-381 / LMG 19568 / NCTC 13146 / CH001A</strain>
    </source>
</reference>
<keyword evidence="15 24" id="KW-1133">Transmembrane helix</keyword>
<evidence type="ECO:0000256" key="10">
    <source>
        <dbReference type="ARBA" id="ARBA00022723"/>
    </source>
</evidence>
<dbReference type="PANTHER" id="PTHR34299">
    <property type="entry name" value="DIACYLGLYCEROL KINASE"/>
    <property type="match status" value="1"/>
</dbReference>
<dbReference type="GO" id="GO:0006654">
    <property type="term" value="P:phosphatidic acid biosynthetic process"/>
    <property type="evidence" value="ECO:0007669"/>
    <property type="project" value="InterPro"/>
</dbReference>
<keyword evidence="11 22" id="KW-0547">Nucleotide-binding</keyword>
<feature type="transmembrane region" description="Helical" evidence="24">
    <location>
        <begin position="52"/>
        <end position="72"/>
    </location>
</feature>
<feature type="binding site" evidence="21">
    <location>
        <position position="66"/>
    </location>
    <ligand>
        <name>substrate</name>
    </ligand>
</feature>
<feature type="binding site" evidence="22">
    <location>
        <position position="25"/>
    </location>
    <ligand>
        <name>ATP</name>
        <dbReference type="ChEBI" id="CHEBI:30616"/>
    </ligand>
</feature>
<comment type="catalytic activity">
    <reaction evidence="24">
        <text>a 1,2-diacyl-sn-glycerol + ATP = a 1,2-diacyl-sn-glycero-3-phosphate + ADP + H(+)</text>
        <dbReference type="Rhea" id="RHEA:10272"/>
        <dbReference type="ChEBI" id="CHEBI:15378"/>
        <dbReference type="ChEBI" id="CHEBI:17815"/>
        <dbReference type="ChEBI" id="CHEBI:30616"/>
        <dbReference type="ChEBI" id="CHEBI:58608"/>
        <dbReference type="ChEBI" id="CHEBI:456216"/>
        <dbReference type="EC" id="2.7.1.107"/>
    </reaction>
</comment>
<dbReference type="GO" id="GO:0005886">
    <property type="term" value="C:plasma membrane"/>
    <property type="evidence" value="ECO:0007669"/>
    <property type="project" value="UniProtKB-SubCell"/>
</dbReference>
<keyword evidence="19 24" id="KW-1208">Phospholipid metabolism</keyword>
<dbReference type="HOGENOM" id="CLU_112343_3_1_7"/>
<keyword evidence="26" id="KW-1185">Reference proteome</keyword>
<dbReference type="PANTHER" id="PTHR34299:SF1">
    <property type="entry name" value="DIACYLGLYCEROL KINASE"/>
    <property type="match status" value="1"/>
</dbReference>
<keyword evidence="7" id="KW-0997">Cell inner membrane</keyword>
<keyword evidence="13 22" id="KW-0067">ATP-binding</keyword>
<name>A7I110_CAMHC</name>
<dbReference type="InterPro" id="IPR036945">
    <property type="entry name" value="DAGK_sf"/>
</dbReference>
<evidence type="ECO:0000256" key="13">
    <source>
        <dbReference type="ARBA" id="ARBA00022840"/>
    </source>
</evidence>
<keyword evidence="5" id="KW-1003">Cell membrane</keyword>
<comment type="subcellular location">
    <subcellularLocation>
        <location evidence="1">Cell inner membrane</location>
        <topology evidence="1">Multi-pass membrane protein</topology>
    </subcellularLocation>
</comment>
<evidence type="ECO:0000256" key="5">
    <source>
        <dbReference type="ARBA" id="ARBA00022475"/>
    </source>
</evidence>
<evidence type="ECO:0000256" key="8">
    <source>
        <dbReference type="ARBA" id="ARBA00022679"/>
    </source>
</evidence>
<keyword evidence="8 24" id="KW-0808">Transferase</keyword>
<comment type="similarity">
    <text evidence="2 24">Belongs to the bacterial diacylglycerol kinase family.</text>
</comment>
<dbReference type="Proteomes" id="UP000002407">
    <property type="component" value="Chromosome"/>
</dbReference>
<feature type="active site" description="Proton acceptor" evidence="20">
    <location>
        <position position="66"/>
    </location>
</feature>
<evidence type="ECO:0000256" key="22">
    <source>
        <dbReference type="PIRSR" id="PIRSR600829-3"/>
    </source>
</evidence>
<dbReference type="RefSeq" id="WP_012108488.1">
    <property type="nucleotide sequence ID" value="NC_009714.1"/>
</dbReference>
<evidence type="ECO:0000256" key="17">
    <source>
        <dbReference type="ARBA" id="ARBA00023136"/>
    </source>
</evidence>
<dbReference type="EC" id="2.7.1.107" evidence="3 24"/>
<keyword evidence="17 24" id="KW-0472">Membrane</keyword>
<feature type="binding site" evidence="21">
    <location>
        <position position="95"/>
    </location>
    <ligand>
        <name>substrate</name>
    </ligand>
</feature>
<dbReference type="STRING" id="360107.CHAB381_0614"/>
<sequence length="118" mass="13266">MKPEYNFFKNTKYALDGLAWMIKNEVSFKIEVVLGTIFIFISFFLDISLSKHLFLIFVIVLIFILECINSAIESIVNMVMPDFNPLAKIAKDTASSAVCLSIILAVISWGLVISEVII</sequence>
<dbReference type="GO" id="GO:0004143">
    <property type="term" value="F:ATP-dependent diacylglycerol kinase activity"/>
    <property type="evidence" value="ECO:0007669"/>
    <property type="project" value="UniProtKB-EC"/>
</dbReference>
<feature type="binding site" evidence="22">
    <location>
        <position position="73"/>
    </location>
    <ligand>
        <name>ATP</name>
        <dbReference type="ChEBI" id="CHEBI:30616"/>
    </ligand>
</feature>
<dbReference type="OrthoDB" id="5460798at2"/>
<evidence type="ECO:0000256" key="16">
    <source>
        <dbReference type="ARBA" id="ARBA00023098"/>
    </source>
</evidence>
<keyword evidence="12 24" id="KW-0418">Kinase</keyword>
<evidence type="ECO:0000256" key="24">
    <source>
        <dbReference type="RuleBase" id="RU363065"/>
    </source>
</evidence>
<evidence type="ECO:0000256" key="21">
    <source>
        <dbReference type="PIRSR" id="PIRSR600829-2"/>
    </source>
</evidence>
<evidence type="ECO:0000256" key="4">
    <source>
        <dbReference type="ARBA" id="ARBA00017575"/>
    </source>
</evidence>
<dbReference type="InterPro" id="IPR033718">
    <property type="entry name" value="DAGK_prok"/>
</dbReference>
<feature type="binding site" evidence="22">
    <location>
        <position position="13"/>
    </location>
    <ligand>
        <name>ATP</name>
        <dbReference type="ChEBI" id="CHEBI:30616"/>
    </ligand>
</feature>
<dbReference type="Gene3D" id="1.10.287.3610">
    <property type="match status" value="1"/>
</dbReference>
<keyword evidence="14 23" id="KW-0460">Magnesium</keyword>
<dbReference type="eggNOG" id="COG0818">
    <property type="taxonomic scope" value="Bacteria"/>
</dbReference>
<evidence type="ECO:0000256" key="7">
    <source>
        <dbReference type="ARBA" id="ARBA00022519"/>
    </source>
</evidence>
<evidence type="ECO:0000256" key="6">
    <source>
        <dbReference type="ARBA" id="ARBA00022516"/>
    </source>
</evidence>
<evidence type="ECO:0000313" key="26">
    <source>
        <dbReference type="Proteomes" id="UP000002407"/>
    </source>
</evidence>
<keyword evidence="18" id="KW-0594">Phospholipid biosynthesis</keyword>
<feature type="binding site" evidence="23">
    <location>
        <position position="25"/>
    </location>
    <ligand>
        <name>a divalent metal cation</name>
        <dbReference type="ChEBI" id="CHEBI:60240"/>
    </ligand>
</feature>
<feature type="binding site" evidence="22">
    <location>
        <begin position="91"/>
        <end position="92"/>
    </location>
    <ligand>
        <name>ATP</name>
        <dbReference type="ChEBI" id="CHEBI:30616"/>
    </ligand>
</feature>
<dbReference type="Pfam" id="PF01219">
    <property type="entry name" value="DAGK_prokar"/>
    <property type="match status" value="1"/>
</dbReference>
<evidence type="ECO:0000256" key="15">
    <source>
        <dbReference type="ARBA" id="ARBA00022989"/>
    </source>
</evidence>
<keyword evidence="9 24" id="KW-0812">Transmembrane</keyword>
<feature type="transmembrane region" description="Helical" evidence="24">
    <location>
        <begin position="26"/>
        <end position="45"/>
    </location>
</feature>
<evidence type="ECO:0000256" key="20">
    <source>
        <dbReference type="PIRSR" id="PIRSR600829-1"/>
    </source>
</evidence>
<evidence type="ECO:0000256" key="14">
    <source>
        <dbReference type="ARBA" id="ARBA00022842"/>
    </source>
</evidence>
<evidence type="ECO:0000256" key="23">
    <source>
        <dbReference type="PIRSR" id="PIRSR600829-4"/>
    </source>
</evidence>
<feature type="transmembrane region" description="Helical" evidence="24">
    <location>
        <begin position="92"/>
        <end position="113"/>
    </location>
</feature>
<evidence type="ECO:0000256" key="12">
    <source>
        <dbReference type="ARBA" id="ARBA00022777"/>
    </source>
</evidence>
<evidence type="ECO:0000256" key="2">
    <source>
        <dbReference type="ARBA" id="ARBA00005967"/>
    </source>
</evidence>
<dbReference type="InterPro" id="IPR000829">
    <property type="entry name" value="DAGK"/>
</dbReference>
<comment type="function">
    <text evidence="24">Catalyzes the ATP-dependent phosphorylation of sn-l,2-diacylglycerol (DAG) to phosphatidic acid. Involved in the recycling of diacylglycerol produced as a by-product during membrane-derived oligosaccharide (MDO) biosynthesis.</text>
</comment>
<keyword evidence="6" id="KW-0444">Lipid biosynthesis</keyword>
<proteinExistence type="inferred from homology"/>
<evidence type="ECO:0000313" key="25">
    <source>
        <dbReference type="EMBL" id="ABS51074.1"/>
    </source>
</evidence>
<accession>A7I110</accession>